<dbReference type="InterPro" id="IPR001310">
    <property type="entry name" value="Histidine_triad_HIT"/>
</dbReference>
<dbReference type="GO" id="GO:0009117">
    <property type="term" value="P:nucleotide metabolic process"/>
    <property type="evidence" value="ECO:0007669"/>
    <property type="project" value="TreeGrafter"/>
</dbReference>
<sequence>MASVFSLIMDGKIPGNFVWQDDKAVAILTIQPIRQGHVLVIPREEIDQWTDMPLDLAAHVMRVSSKIGNALKVAYPATRVGMMIAGLEVPHTHIHLVPMDSMDDLSFASAKNADAETLKQTAARIRAVLQQQGHSESQL</sequence>
<dbReference type="Gene3D" id="3.30.428.10">
    <property type="entry name" value="HIT-like"/>
    <property type="match status" value="1"/>
</dbReference>
<accession>A0A266Q6T8</accession>
<dbReference type="AlphaFoldDB" id="A0A266Q6T8"/>
<dbReference type="PRINTS" id="PR00332">
    <property type="entry name" value="HISTRIAD"/>
</dbReference>
<evidence type="ECO:0000256" key="3">
    <source>
        <dbReference type="PROSITE-ProRule" id="PRU00464"/>
    </source>
</evidence>
<dbReference type="InterPro" id="IPR011146">
    <property type="entry name" value="HIT-like"/>
</dbReference>
<proteinExistence type="predicted"/>
<dbReference type="Pfam" id="PF01230">
    <property type="entry name" value="HIT"/>
    <property type="match status" value="1"/>
</dbReference>
<evidence type="ECO:0000259" key="4">
    <source>
        <dbReference type="PROSITE" id="PS51084"/>
    </source>
</evidence>
<gene>
    <name evidence="5" type="ORF">CBP51_00470</name>
</gene>
<feature type="active site" description="Tele-AMP-histidine intermediate" evidence="1">
    <location>
        <position position="93"/>
    </location>
</feature>
<dbReference type="GO" id="GO:0003824">
    <property type="term" value="F:catalytic activity"/>
    <property type="evidence" value="ECO:0007669"/>
    <property type="project" value="InterPro"/>
</dbReference>
<organism evidence="5 6">
    <name type="scientific">Cellvibrio mixtus</name>
    <dbReference type="NCBI Taxonomy" id="39650"/>
    <lineage>
        <taxon>Bacteria</taxon>
        <taxon>Pseudomonadati</taxon>
        <taxon>Pseudomonadota</taxon>
        <taxon>Gammaproteobacteria</taxon>
        <taxon>Cellvibrionales</taxon>
        <taxon>Cellvibrionaceae</taxon>
        <taxon>Cellvibrio</taxon>
    </lineage>
</organism>
<dbReference type="PANTHER" id="PTHR46648:SF1">
    <property type="entry name" value="ADENOSINE 5'-MONOPHOSPHORAMIDASE HNT1"/>
    <property type="match status" value="1"/>
</dbReference>
<dbReference type="PANTHER" id="PTHR46648">
    <property type="entry name" value="HIT FAMILY PROTEIN 1"/>
    <property type="match status" value="1"/>
</dbReference>
<name>A0A266Q6T8_9GAMM</name>
<feature type="domain" description="HIT" evidence="4">
    <location>
        <begin position="4"/>
        <end position="107"/>
    </location>
</feature>
<evidence type="ECO:0000256" key="1">
    <source>
        <dbReference type="PIRSR" id="PIRSR601310-1"/>
    </source>
</evidence>
<protein>
    <submittedName>
        <fullName evidence="5">HIT family protein</fullName>
    </submittedName>
</protein>
<dbReference type="EMBL" id="NHNI01000001">
    <property type="protein sequence ID" value="OZY85562.1"/>
    <property type="molecule type" value="Genomic_DNA"/>
</dbReference>
<dbReference type="Proteomes" id="UP000216101">
    <property type="component" value="Unassembled WGS sequence"/>
</dbReference>
<feature type="short sequence motif" description="Histidine triad motif" evidence="2 3">
    <location>
        <begin position="91"/>
        <end position="95"/>
    </location>
</feature>
<keyword evidence="6" id="KW-1185">Reference proteome</keyword>
<dbReference type="InterPro" id="IPR036265">
    <property type="entry name" value="HIT-like_sf"/>
</dbReference>
<reference evidence="6" key="1">
    <citation type="submission" date="2017-05" db="EMBL/GenBank/DDBJ databases">
        <authorList>
            <person name="Barney B.M."/>
        </authorList>
    </citation>
    <scope>NUCLEOTIDE SEQUENCE [LARGE SCALE GENOMIC DNA]</scope>
    <source>
        <strain evidence="6">PSBB022</strain>
    </source>
</reference>
<dbReference type="PROSITE" id="PS51084">
    <property type="entry name" value="HIT_2"/>
    <property type="match status" value="1"/>
</dbReference>
<dbReference type="RefSeq" id="WP_094983442.1">
    <property type="nucleotide sequence ID" value="NZ_NHNI01000001.1"/>
</dbReference>
<dbReference type="STRING" id="1209072.GCA_000766945_00864"/>
<evidence type="ECO:0000313" key="5">
    <source>
        <dbReference type="EMBL" id="OZY85562.1"/>
    </source>
</evidence>
<comment type="caution">
    <text evidence="5">The sequence shown here is derived from an EMBL/GenBank/DDBJ whole genome shotgun (WGS) entry which is preliminary data.</text>
</comment>
<evidence type="ECO:0000256" key="2">
    <source>
        <dbReference type="PIRSR" id="PIRSR601310-3"/>
    </source>
</evidence>
<dbReference type="SUPFAM" id="SSF54197">
    <property type="entry name" value="HIT-like"/>
    <property type="match status" value="1"/>
</dbReference>
<evidence type="ECO:0000313" key="6">
    <source>
        <dbReference type="Proteomes" id="UP000216101"/>
    </source>
</evidence>